<proteinExistence type="predicted"/>
<evidence type="ECO:0000313" key="2">
    <source>
        <dbReference type="Proteomes" id="UP000261284"/>
    </source>
</evidence>
<gene>
    <name evidence="1" type="ORF">DXN05_18295</name>
</gene>
<name>A0A3E1NG49_9BACT</name>
<accession>A0A3E1NG49</accession>
<dbReference type="OrthoDB" id="680973at2"/>
<comment type="caution">
    <text evidence="1">The sequence shown here is derived from an EMBL/GenBank/DDBJ whole genome shotgun (WGS) entry which is preliminary data.</text>
</comment>
<dbReference type="RefSeq" id="WP_116848719.1">
    <property type="nucleotide sequence ID" value="NZ_QTJU01000007.1"/>
</dbReference>
<reference evidence="1 2" key="1">
    <citation type="submission" date="2018-08" db="EMBL/GenBank/DDBJ databases">
        <title>Chitinophagaceae sp. K23C18032701, a novel bacterium isolated from forest soil.</title>
        <authorList>
            <person name="Wang C."/>
        </authorList>
    </citation>
    <scope>NUCLEOTIDE SEQUENCE [LARGE SCALE GENOMIC DNA]</scope>
    <source>
        <strain evidence="1 2">K23C18032701</strain>
    </source>
</reference>
<dbReference type="Proteomes" id="UP000261284">
    <property type="component" value="Unassembled WGS sequence"/>
</dbReference>
<dbReference type="EMBL" id="QTJU01000007">
    <property type="protein sequence ID" value="RFM26935.1"/>
    <property type="molecule type" value="Genomic_DNA"/>
</dbReference>
<keyword evidence="2" id="KW-1185">Reference proteome</keyword>
<protein>
    <submittedName>
        <fullName evidence="1">Uncharacterized protein</fullName>
    </submittedName>
</protein>
<organism evidence="1 2">
    <name type="scientific">Deminuibacter soli</name>
    <dbReference type="NCBI Taxonomy" id="2291815"/>
    <lineage>
        <taxon>Bacteria</taxon>
        <taxon>Pseudomonadati</taxon>
        <taxon>Bacteroidota</taxon>
        <taxon>Chitinophagia</taxon>
        <taxon>Chitinophagales</taxon>
        <taxon>Chitinophagaceae</taxon>
        <taxon>Deminuibacter</taxon>
    </lineage>
</organism>
<dbReference type="AlphaFoldDB" id="A0A3E1NG49"/>
<evidence type="ECO:0000313" key="1">
    <source>
        <dbReference type="EMBL" id="RFM26935.1"/>
    </source>
</evidence>
<sequence length="93" mass="9668">MRNPYRQVNLHIEELVLHGFAPHEAPYIGAAVEAALAGMLQQQGLPPELAMPAAIEALRAHTIQMAPGQSAAATGTQVAAAVMGGLHGSPKPR</sequence>